<dbReference type="PANTHER" id="PTHR12585:SF69">
    <property type="entry name" value="FI11703P"/>
    <property type="match status" value="1"/>
</dbReference>
<dbReference type="GO" id="GO:0005634">
    <property type="term" value="C:nucleus"/>
    <property type="evidence" value="ECO:0007669"/>
    <property type="project" value="UniProtKB-SubCell"/>
</dbReference>
<dbReference type="PANTHER" id="PTHR12585">
    <property type="entry name" value="SCC1 / RAD21 FAMILY MEMBER"/>
    <property type="match status" value="1"/>
</dbReference>
<dbReference type="OrthoDB" id="10071381at2759"/>
<evidence type="ECO:0000256" key="1">
    <source>
        <dbReference type="ARBA" id="ARBA00004123"/>
    </source>
</evidence>
<keyword evidence="2" id="KW-0539">Nucleus</keyword>
<dbReference type="GO" id="GO:1990414">
    <property type="term" value="P:replication-born double-strand break repair via sister chromatid exchange"/>
    <property type="evidence" value="ECO:0007669"/>
    <property type="project" value="TreeGrafter"/>
</dbReference>
<feature type="region of interest" description="Disordered" evidence="3">
    <location>
        <begin position="184"/>
        <end position="213"/>
    </location>
</feature>
<organism evidence="5 6">
    <name type="scientific">Coemansia guatemalensis</name>
    <dbReference type="NCBI Taxonomy" id="2761395"/>
    <lineage>
        <taxon>Eukaryota</taxon>
        <taxon>Fungi</taxon>
        <taxon>Fungi incertae sedis</taxon>
        <taxon>Zoopagomycota</taxon>
        <taxon>Kickxellomycotina</taxon>
        <taxon>Kickxellomycetes</taxon>
        <taxon>Kickxellales</taxon>
        <taxon>Kickxellaceae</taxon>
        <taxon>Coemansia</taxon>
    </lineage>
</organism>
<comment type="subcellular location">
    <subcellularLocation>
        <location evidence="1">Nucleus</location>
    </subcellularLocation>
</comment>
<dbReference type="GO" id="GO:0003682">
    <property type="term" value="F:chromatin binding"/>
    <property type="evidence" value="ECO:0007669"/>
    <property type="project" value="TreeGrafter"/>
</dbReference>
<dbReference type="InterPro" id="IPR006910">
    <property type="entry name" value="Rad21_Rec8_N"/>
</dbReference>
<comment type="caution">
    <text evidence="5">The sequence shown here is derived from an EMBL/GenBank/DDBJ whole genome shotgun (WGS) entry which is preliminary data.</text>
</comment>
<dbReference type="AlphaFoldDB" id="A0A9W8HLR3"/>
<proteinExistence type="predicted"/>
<sequence>MAINIARTCAEIIVPPVPLSLRLSSTLLIGLVRALARKSDLLFTDCHSTWSRILATPWITSKQGFDPFISAHTTVSSTQAITLTSVDCLDYLDMPDVADVSAVAIDELGRAHADRQLQIWRELGWLGTMAVPCLPPKDNEPSAQQLPEQSFTSSWSSLSIPEPLAYSDGSRGFDRLHSATPVSADDTRLDSAPMSINSTIPPASDRHGDLASYTNEAGPDIVLDDADDAEFHFDNNGNIHFTSTKLGGNSRGFSTGDVHTEELVQITPDPERRAMFSDVHLITDADSNEPGPRSAALLDSGREA</sequence>
<name>A0A9W8HLR3_9FUNG</name>
<dbReference type="Pfam" id="PF04825">
    <property type="entry name" value="Rad21_Rec8_N"/>
    <property type="match status" value="1"/>
</dbReference>
<accession>A0A9W8HLR3</accession>
<dbReference type="EMBL" id="JANBUO010003512">
    <property type="protein sequence ID" value="KAJ2790544.1"/>
    <property type="molecule type" value="Genomic_DNA"/>
</dbReference>
<dbReference type="InterPro" id="IPR039781">
    <property type="entry name" value="Rad21/Rec8-like"/>
</dbReference>
<dbReference type="Proteomes" id="UP001140094">
    <property type="component" value="Unassembled WGS sequence"/>
</dbReference>
<keyword evidence="6" id="KW-1185">Reference proteome</keyword>
<dbReference type="GO" id="GO:0008278">
    <property type="term" value="C:cohesin complex"/>
    <property type="evidence" value="ECO:0007669"/>
    <property type="project" value="InterPro"/>
</dbReference>
<gene>
    <name evidence="5" type="ORF">H4R20_006997</name>
</gene>
<evidence type="ECO:0000259" key="4">
    <source>
        <dbReference type="Pfam" id="PF04825"/>
    </source>
</evidence>
<protein>
    <recommendedName>
        <fullName evidence="4">Rad21/Rec8-like protein N-terminal domain-containing protein</fullName>
    </recommendedName>
</protein>
<evidence type="ECO:0000313" key="6">
    <source>
        <dbReference type="Proteomes" id="UP001140094"/>
    </source>
</evidence>
<feature type="region of interest" description="Disordered" evidence="3">
    <location>
        <begin position="136"/>
        <end position="155"/>
    </location>
</feature>
<reference evidence="5" key="1">
    <citation type="submission" date="2022-07" db="EMBL/GenBank/DDBJ databases">
        <title>Phylogenomic reconstructions and comparative analyses of Kickxellomycotina fungi.</title>
        <authorList>
            <person name="Reynolds N.K."/>
            <person name="Stajich J.E."/>
            <person name="Barry K."/>
            <person name="Grigoriev I.V."/>
            <person name="Crous P."/>
            <person name="Smith M.E."/>
        </authorList>
    </citation>
    <scope>NUCLEOTIDE SEQUENCE</scope>
    <source>
        <strain evidence="5">NRRL 1565</strain>
    </source>
</reference>
<evidence type="ECO:0000256" key="2">
    <source>
        <dbReference type="ARBA" id="ARBA00023242"/>
    </source>
</evidence>
<evidence type="ECO:0000313" key="5">
    <source>
        <dbReference type="EMBL" id="KAJ2790544.1"/>
    </source>
</evidence>
<feature type="domain" description="Rad21/Rec8-like protein N-terminal" evidence="4">
    <location>
        <begin position="2"/>
        <end position="55"/>
    </location>
</feature>
<feature type="non-terminal residue" evidence="5">
    <location>
        <position position="304"/>
    </location>
</feature>
<evidence type="ECO:0000256" key="3">
    <source>
        <dbReference type="SAM" id="MobiDB-lite"/>
    </source>
</evidence>
<feature type="compositionally biased region" description="Polar residues" evidence="3">
    <location>
        <begin position="141"/>
        <end position="155"/>
    </location>
</feature>
<feature type="region of interest" description="Disordered" evidence="3">
    <location>
        <begin position="283"/>
        <end position="304"/>
    </location>
</feature>
<dbReference type="GO" id="GO:0007062">
    <property type="term" value="P:sister chromatid cohesion"/>
    <property type="evidence" value="ECO:0007669"/>
    <property type="project" value="InterPro"/>
</dbReference>